<name>A0A934RWA9_9BACT</name>
<feature type="transmembrane region" description="Helical" evidence="10">
    <location>
        <begin position="271"/>
        <end position="289"/>
    </location>
</feature>
<dbReference type="SUPFAM" id="SSF51735">
    <property type="entry name" value="NAD(P)-binding Rossmann-fold domains"/>
    <property type="match status" value="1"/>
</dbReference>
<keyword evidence="2" id="KW-0813">Transport</keyword>
<evidence type="ECO:0000256" key="4">
    <source>
        <dbReference type="ARBA" id="ARBA00022475"/>
    </source>
</evidence>
<evidence type="ECO:0000256" key="10">
    <source>
        <dbReference type="SAM" id="Phobius"/>
    </source>
</evidence>
<feature type="region of interest" description="Disordered" evidence="9">
    <location>
        <begin position="600"/>
        <end position="622"/>
    </location>
</feature>
<evidence type="ECO:0000256" key="7">
    <source>
        <dbReference type="ARBA" id="ARBA00023065"/>
    </source>
</evidence>
<keyword evidence="5 10" id="KW-0812">Transmembrane</keyword>
<sequence>MSPLTYLAAVLTLGILAQWLAWRFRLPSILLLLAFGFGLSATTGTSIDDFMEEQTLLAITGLFVAIILFEGGLTLKFSELREAGSPVVRLCTWGVLIAGVLTSFAANLVFGWDWRVAALLGAILVVTGPTVVGPLLRLIKPTRKVASIVKWEGIVVDPIGAIAAVLVFQVAISAGVQDAISDLLKGLFLTLIVGFGLAFSLARVIELLLKHHLIPDFLESVFLLAVVAASFALSNAVQAESGLLTVTLLGIALANQKTVSVKQVLEFKEHLRVLIISLLFILLSGRIELASLKSILVPGLIFLALLIFIVRPASVLLANLGSQQTTFNENLFLAALAPRGIVAAAVASIFALEFSHAAHDGMMVEAIAQQADQLVPVTFIVIIGTVMVYGLLAVPLARGLGVAAKSTKGVLFAGADRWTRMLAKALNSDGHPVLLLDTKFEKISSAKMEGLPAVRANILSEFAEENLELTGIGQLIAATPNDEINTMAAQEFGHLFGKANCWQLTPTDADAHHSKAVDHRQRARLCFHGGPKFRELENLALSGASIKKTRLTEIFTLADFVREHGESARILFMNHPEKGLGPVEPKTENLPAGTQIYALVPEEESPKNQKASEEEKAQPMGL</sequence>
<keyword evidence="6 10" id="KW-1133">Transmembrane helix</keyword>
<feature type="transmembrane region" description="Helical" evidence="10">
    <location>
        <begin position="151"/>
        <end position="174"/>
    </location>
</feature>
<evidence type="ECO:0000256" key="6">
    <source>
        <dbReference type="ARBA" id="ARBA00022989"/>
    </source>
</evidence>
<proteinExistence type="predicted"/>
<dbReference type="PANTHER" id="PTHR32507">
    <property type="entry name" value="NA(+)/H(+) ANTIPORTER 1"/>
    <property type="match status" value="1"/>
</dbReference>
<dbReference type="RefSeq" id="WP_200392771.1">
    <property type="nucleotide sequence ID" value="NZ_JAENIO010000049.1"/>
</dbReference>
<feature type="transmembrane region" description="Helical" evidence="10">
    <location>
        <begin position="6"/>
        <end position="22"/>
    </location>
</feature>
<evidence type="ECO:0000259" key="11">
    <source>
        <dbReference type="Pfam" id="PF00999"/>
    </source>
</evidence>
<protein>
    <submittedName>
        <fullName evidence="13">Sodium:proton antiporter</fullName>
    </submittedName>
</protein>
<evidence type="ECO:0000256" key="8">
    <source>
        <dbReference type="ARBA" id="ARBA00023136"/>
    </source>
</evidence>
<reference evidence="13" key="1">
    <citation type="submission" date="2021-01" db="EMBL/GenBank/DDBJ databases">
        <title>Modified the classification status of verrucomicrobia.</title>
        <authorList>
            <person name="Feng X."/>
        </authorList>
    </citation>
    <scope>NUCLEOTIDE SEQUENCE</scope>
    <source>
        <strain evidence="13">KCTC 12986</strain>
    </source>
</reference>
<feature type="transmembrane region" description="Helical" evidence="10">
    <location>
        <begin position="374"/>
        <end position="397"/>
    </location>
</feature>
<accession>A0A934RWA9</accession>
<dbReference type="AlphaFoldDB" id="A0A934RWA9"/>
<dbReference type="InterPro" id="IPR036291">
    <property type="entry name" value="NAD(P)-bd_dom_sf"/>
</dbReference>
<comment type="caution">
    <text evidence="13">The sequence shown here is derived from an EMBL/GenBank/DDBJ whole genome shotgun (WGS) entry which is preliminary data.</text>
</comment>
<comment type="subcellular location">
    <subcellularLocation>
        <location evidence="1">Cell membrane</location>
        <topology evidence="1">Multi-pass membrane protein</topology>
    </subcellularLocation>
</comment>
<feature type="domain" description="Cation/H+ exchanger transmembrane" evidence="11">
    <location>
        <begin position="15"/>
        <end position="397"/>
    </location>
</feature>
<keyword evidence="4" id="KW-1003">Cell membrane</keyword>
<evidence type="ECO:0000259" key="12">
    <source>
        <dbReference type="Pfam" id="PF02254"/>
    </source>
</evidence>
<evidence type="ECO:0000256" key="2">
    <source>
        <dbReference type="ARBA" id="ARBA00022448"/>
    </source>
</evidence>
<dbReference type="InterPro" id="IPR006153">
    <property type="entry name" value="Cation/H_exchanger_TM"/>
</dbReference>
<dbReference type="PANTHER" id="PTHR32507:SF0">
    <property type="entry name" value="NA(+)_H(+) ANTIPORTER 2-RELATED"/>
    <property type="match status" value="1"/>
</dbReference>
<dbReference type="Pfam" id="PF02254">
    <property type="entry name" value="TrkA_N"/>
    <property type="match status" value="1"/>
</dbReference>
<feature type="transmembrane region" description="Helical" evidence="10">
    <location>
        <begin position="116"/>
        <end position="139"/>
    </location>
</feature>
<dbReference type="GO" id="GO:0006813">
    <property type="term" value="P:potassium ion transport"/>
    <property type="evidence" value="ECO:0007669"/>
    <property type="project" value="InterPro"/>
</dbReference>
<gene>
    <name evidence="13" type="ORF">JIN78_14795</name>
</gene>
<feature type="transmembrane region" description="Helical" evidence="10">
    <location>
        <begin position="186"/>
        <end position="205"/>
    </location>
</feature>
<feature type="transmembrane region" description="Helical" evidence="10">
    <location>
        <begin position="295"/>
        <end position="319"/>
    </location>
</feature>
<evidence type="ECO:0000313" key="13">
    <source>
        <dbReference type="EMBL" id="MBK1835335.1"/>
    </source>
</evidence>
<dbReference type="Gene3D" id="1.20.1530.20">
    <property type="match status" value="1"/>
</dbReference>
<dbReference type="GO" id="GO:0015297">
    <property type="term" value="F:antiporter activity"/>
    <property type="evidence" value="ECO:0007669"/>
    <property type="project" value="UniProtKB-KW"/>
</dbReference>
<dbReference type="Pfam" id="PF00999">
    <property type="entry name" value="Na_H_Exchanger"/>
    <property type="match status" value="1"/>
</dbReference>
<dbReference type="GO" id="GO:0005886">
    <property type="term" value="C:plasma membrane"/>
    <property type="evidence" value="ECO:0007669"/>
    <property type="project" value="UniProtKB-SubCell"/>
</dbReference>
<feature type="transmembrane region" description="Helical" evidence="10">
    <location>
        <begin position="54"/>
        <end position="75"/>
    </location>
</feature>
<dbReference type="InterPro" id="IPR038770">
    <property type="entry name" value="Na+/solute_symporter_sf"/>
</dbReference>
<feature type="transmembrane region" description="Helical" evidence="10">
    <location>
        <begin position="29"/>
        <end position="48"/>
    </location>
</feature>
<dbReference type="EMBL" id="JAENIO010000049">
    <property type="protein sequence ID" value="MBK1835335.1"/>
    <property type="molecule type" value="Genomic_DNA"/>
</dbReference>
<evidence type="ECO:0000256" key="9">
    <source>
        <dbReference type="SAM" id="MobiDB-lite"/>
    </source>
</evidence>
<feature type="transmembrane region" description="Helical" evidence="10">
    <location>
        <begin position="87"/>
        <end position="110"/>
    </location>
</feature>
<feature type="domain" description="RCK N-terminal" evidence="12">
    <location>
        <begin position="412"/>
        <end position="502"/>
    </location>
</feature>
<keyword evidence="3" id="KW-0050">Antiport</keyword>
<dbReference type="InterPro" id="IPR003148">
    <property type="entry name" value="RCK_N"/>
</dbReference>
<feature type="compositionally biased region" description="Basic and acidic residues" evidence="9">
    <location>
        <begin position="604"/>
        <end position="622"/>
    </location>
</feature>
<evidence type="ECO:0000313" key="14">
    <source>
        <dbReference type="Proteomes" id="UP000604083"/>
    </source>
</evidence>
<dbReference type="GO" id="GO:1902600">
    <property type="term" value="P:proton transmembrane transport"/>
    <property type="evidence" value="ECO:0007669"/>
    <property type="project" value="InterPro"/>
</dbReference>
<evidence type="ECO:0000256" key="3">
    <source>
        <dbReference type="ARBA" id="ARBA00022449"/>
    </source>
</evidence>
<dbReference type="Gene3D" id="3.40.50.720">
    <property type="entry name" value="NAD(P)-binding Rossmann-like Domain"/>
    <property type="match status" value="1"/>
</dbReference>
<feature type="transmembrane region" description="Helical" evidence="10">
    <location>
        <begin position="331"/>
        <end position="354"/>
    </location>
</feature>
<feature type="transmembrane region" description="Helical" evidence="10">
    <location>
        <begin position="217"/>
        <end position="236"/>
    </location>
</feature>
<keyword evidence="14" id="KW-1185">Reference proteome</keyword>
<keyword evidence="8 10" id="KW-0472">Membrane</keyword>
<dbReference type="Proteomes" id="UP000604083">
    <property type="component" value="Unassembled WGS sequence"/>
</dbReference>
<evidence type="ECO:0000256" key="1">
    <source>
        <dbReference type="ARBA" id="ARBA00004651"/>
    </source>
</evidence>
<evidence type="ECO:0000256" key="5">
    <source>
        <dbReference type="ARBA" id="ARBA00022692"/>
    </source>
</evidence>
<keyword evidence="7" id="KW-0406">Ion transport</keyword>
<organism evidence="13 14">
    <name type="scientific">Roseibacillus ishigakijimensis</name>
    <dbReference type="NCBI Taxonomy" id="454146"/>
    <lineage>
        <taxon>Bacteria</taxon>
        <taxon>Pseudomonadati</taxon>
        <taxon>Verrucomicrobiota</taxon>
        <taxon>Verrucomicrobiia</taxon>
        <taxon>Verrucomicrobiales</taxon>
        <taxon>Verrucomicrobiaceae</taxon>
        <taxon>Roseibacillus</taxon>
    </lineage>
</organism>